<gene>
    <name evidence="4" type="ORF">SAMN06264365_12439</name>
</gene>
<dbReference type="OrthoDB" id="3483782at2"/>
<keyword evidence="5" id="KW-1185">Reference proteome</keyword>
<protein>
    <submittedName>
        <fullName evidence="4">Uncharacterized protein</fullName>
    </submittedName>
</protein>
<dbReference type="Proteomes" id="UP000198415">
    <property type="component" value="Unassembled WGS sequence"/>
</dbReference>
<dbReference type="RefSeq" id="WP_089298070.1">
    <property type="nucleotide sequence ID" value="NZ_BOMU01000101.1"/>
</dbReference>
<evidence type="ECO:0000313" key="4">
    <source>
        <dbReference type="EMBL" id="SNS79179.1"/>
    </source>
</evidence>
<feature type="compositionally biased region" description="Basic and acidic residues" evidence="1">
    <location>
        <begin position="134"/>
        <end position="143"/>
    </location>
</feature>
<dbReference type="EMBL" id="FZNR01000024">
    <property type="protein sequence ID" value="SNS79179.1"/>
    <property type="molecule type" value="Genomic_DNA"/>
</dbReference>
<evidence type="ECO:0000313" key="5">
    <source>
        <dbReference type="Proteomes" id="UP000198415"/>
    </source>
</evidence>
<evidence type="ECO:0000256" key="1">
    <source>
        <dbReference type="SAM" id="MobiDB-lite"/>
    </source>
</evidence>
<keyword evidence="2" id="KW-1133">Transmembrane helix</keyword>
<keyword evidence="2" id="KW-0472">Membrane</keyword>
<name>A0A239HCR3_9ACTN</name>
<keyword evidence="3" id="KW-0732">Signal</keyword>
<feature type="transmembrane region" description="Helical" evidence="2">
    <location>
        <begin position="110"/>
        <end position="129"/>
    </location>
</feature>
<proteinExistence type="predicted"/>
<feature type="transmembrane region" description="Helical" evidence="2">
    <location>
        <begin position="71"/>
        <end position="90"/>
    </location>
</feature>
<feature type="region of interest" description="Disordered" evidence="1">
    <location>
        <begin position="133"/>
        <end position="154"/>
    </location>
</feature>
<organism evidence="4 5">
    <name type="scientific">Actinoplanes regularis</name>
    <dbReference type="NCBI Taxonomy" id="52697"/>
    <lineage>
        <taxon>Bacteria</taxon>
        <taxon>Bacillati</taxon>
        <taxon>Actinomycetota</taxon>
        <taxon>Actinomycetes</taxon>
        <taxon>Micromonosporales</taxon>
        <taxon>Micromonosporaceae</taxon>
        <taxon>Actinoplanes</taxon>
    </lineage>
</organism>
<reference evidence="4 5" key="1">
    <citation type="submission" date="2017-06" db="EMBL/GenBank/DDBJ databases">
        <authorList>
            <person name="Kim H.J."/>
            <person name="Triplett B.A."/>
        </authorList>
    </citation>
    <scope>NUCLEOTIDE SEQUENCE [LARGE SCALE GENOMIC DNA]</scope>
    <source>
        <strain evidence="4 5">DSM 43151</strain>
    </source>
</reference>
<dbReference type="AlphaFoldDB" id="A0A239HCR3"/>
<keyword evidence="2" id="KW-0812">Transmembrane</keyword>
<feature type="chain" id="PRO_5038617744" evidence="3">
    <location>
        <begin position="21"/>
        <end position="154"/>
    </location>
</feature>
<accession>A0A239HCR3</accession>
<evidence type="ECO:0000256" key="3">
    <source>
        <dbReference type="SAM" id="SignalP"/>
    </source>
</evidence>
<feature type="signal peptide" evidence="3">
    <location>
        <begin position="1"/>
        <end position="20"/>
    </location>
</feature>
<feature type="transmembrane region" description="Helical" evidence="2">
    <location>
        <begin position="36"/>
        <end position="59"/>
    </location>
</feature>
<sequence>MRTRVALITAGVLIMGYATAGSLTDPDLDPAGVLLFAVAVLVGHDVLWMTAVLATGAGITRLVPRQHRPAVRVASISAAAITFVAFPLVVGDGRPADNPSALPLPYGRNLVFVLLIVSGVTLLTCLCRARRRRPTADRKKSERPAGSGPRTAGR</sequence>
<evidence type="ECO:0000256" key="2">
    <source>
        <dbReference type="SAM" id="Phobius"/>
    </source>
</evidence>